<gene>
    <name evidence="2" type="ORF">MCOR_42128</name>
</gene>
<evidence type="ECO:0000256" key="1">
    <source>
        <dbReference type="SAM" id="MobiDB-lite"/>
    </source>
</evidence>
<keyword evidence="3" id="KW-1185">Reference proteome</keyword>
<proteinExistence type="predicted"/>
<feature type="region of interest" description="Disordered" evidence="1">
    <location>
        <begin position="206"/>
        <end position="241"/>
    </location>
</feature>
<sequence>MHNQHVIYNSKEGKWCCKCYEVPAEKQIINEGEWNKLFKKEDDINCQIGNTNCCCQYSVRNGIKCTDIEDVSVLKIFNVAGPIAVLNKIERDAFLYFLKWTVDGEPLRRMLTNLLKIIEDKMFYGSIATFETTAKQSDARKWIARHLRKQKKKFEDLTTEENNYLVVVHGLTQIVYPIIKNEFNTQCPDHVLDEIRLSINDKQLQLAKTRRRDGKSGRKKGIHLTPDHQRQLFSQTSRVKN</sequence>
<dbReference type="EMBL" id="CACVKT020007606">
    <property type="protein sequence ID" value="CAC5408760.1"/>
    <property type="molecule type" value="Genomic_DNA"/>
</dbReference>
<name>A0A6J8DPB2_MYTCO</name>
<feature type="compositionally biased region" description="Polar residues" evidence="1">
    <location>
        <begin position="231"/>
        <end position="241"/>
    </location>
</feature>
<accession>A0A6J8DPB2</accession>
<feature type="compositionally biased region" description="Basic residues" evidence="1">
    <location>
        <begin position="208"/>
        <end position="222"/>
    </location>
</feature>
<dbReference type="AlphaFoldDB" id="A0A6J8DPB2"/>
<protein>
    <submittedName>
        <fullName evidence="2">Uncharacterized protein</fullName>
    </submittedName>
</protein>
<evidence type="ECO:0000313" key="2">
    <source>
        <dbReference type="EMBL" id="CAC5408760.1"/>
    </source>
</evidence>
<reference evidence="2 3" key="1">
    <citation type="submission" date="2020-06" db="EMBL/GenBank/DDBJ databases">
        <authorList>
            <person name="Li R."/>
            <person name="Bekaert M."/>
        </authorList>
    </citation>
    <scope>NUCLEOTIDE SEQUENCE [LARGE SCALE GENOMIC DNA]</scope>
    <source>
        <strain evidence="3">wild</strain>
    </source>
</reference>
<dbReference type="Proteomes" id="UP000507470">
    <property type="component" value="Unassembled WGS sequence"/>
</dbReference>
<evidence type="ECO:0000313" key="3">
    <source>
        <dbReference type="Proteomes" id="UP000507470"/>
    </source>
</evidence>
<organism evidence="2 3">
    <name type="scientific">Mytilus coruscus</name>
    <name type="common">Sea mussel</name>
    <dbReference type="NCBI Taxonomy" id="42192"/>
    <lineage>
        <taxon>Eukaryota</taxon>
        <taxon>Metazoa</taxon>
        <taxon>Spiralia</taxon>
        <taxon>Lophotrochozoa</taxon>
        <taxon>Mollusca</taxon>
        <taxon>Bivalvia</taxon>
        <taxon>Autobranchia</taxon>
        <taxon>Pteriomorphia</taxon>
        <taxon>Mytilida</taxon>
        <taxon>Mytiloidea</taxon>
        <taxon>Mytilidae</taxon>
        <taxon>Mytilinae</taxon>
        <taxon>Mytilus</taxon>
    </lineage>
</organism>